<feature type="compositionally biased region" description="Polar residues" evidence="1">
    <location>
        <begin position="9"/>
        <end position="23"/>
    </location>
</feature>
<organism evidence="2 3">
    <name type="scientific">Anopheles merus</name>
    <name type="common">Mosquito</name>
    <dbReference type="NCBI Taxonomy" id="30066"/>
    <lineage>
        <taxon>Eukaryota</taxon>
        <taxon>Metazoa</taxon>
        <taxon>Ecdysozoa</taxon>
        <taxon>Arthropoda</taxon>
        <taxon>Hexapoda</taxon>
        <taxon>Insecta</taxon>
        <taxon>Pterygota</taxon>
        <taxon>Neoptera</taxon>
        <taxon>Endopterygota</taxon>
        <taxon>Diptera</taxon>
        <taxon>Nematocera</taxon>
        <taxon>Culicoidea</taxon>
        <taxon>Culicidae</taxon>
        <taxon>Anophelinae</taxon>
        <taxon>Anopheles</taxon>
    </lineage>
</organism>
<dbReference type="Proteomes" id="UP000075903">
    <property type="component" value="Unassembled WGS sequence"/>
</dbReference>
<dbReference type="EnsemblMetazoa" id="AMEM009310-RA">
    <property type="protein sequence ID" value="AMEM009310-PA"/>
    <property type="gene ID" value="AMEM009310"/>
</dbReference>
<evidence type="ECO:0000313" key="2">
    <source>
        <dbReference type="EnsemblMetazoa" id="AMEM009310-PA"/>
    </source>
</evidence>
<evidence type="ECO:0000256" key="1">
    <source>
        <dbReference type="SAM" id="MobiDB-lite"/>
    </source>
</evidence>
<protein>
    <submittedName>
        <fullName evidence="2">Uncharacterized protein</fullName>
    </submittedName>
</protein>
<keyword evidence="3" id="KW-1185">Reference proteome</keyword>
<dbReference type="VEuPathDB" id="VectorBase:AMEM009310"/>
<accession>A0A182V5R6</accession>
<evidence type="ECO:0000313" key="3">
    <source>
        <dbReference type="Proteomes" id="UP000075903"/>
    </source>
</evidence>
<name>A0A182V5R6_ANOME</name>
<sequence>MSPRKHWPSSLTDDSITNGGATETTTRNMVFALPASPKMHRPFRLVLGATATASAGATARRPRTTVPSRWSTTSFAAPGGRRIVPLDLGPGGGKQSHGRTNKMAIDLHLDRSQREQPHREVLIVMIQHVAGRVVRFQVLAATLQLHLRPFRVLKLHPTLDEIGQVRLVPQVERVVKVRLELAATAQAHVQRLLLLRIVGRLARIVELGRGRRVHPQPDEVSVQHLHALRFGHDQPRYLQVAQDQHHALGGSTGTFIAFPASANDLAAGLSPTITIPDSGMPSIESHVVVISLDEKRPLSGRLM</sequence>
<dbReference type="AlphaFoldDB" id="A0A182V5R6"/>
<feature type="region of interest" description="Disordered" evidence="1">
    <location>
        <begin position="1"/>
        <end position="23"/>
    </location>
</feature>
<proteinExistence type="predicted"/>
<reference evidence="2" key="1">
    <citation type="submission" date="2020-05" db="UniProtKB">
        <authorList>
            <consortium name="EnsemblMetazoa"/>
        </authorList>
    </citation>
    <scope>IDENTIFICATION</scope>
    <source>
        <strain evidence="2">MAF</strain>
    </source>
</reference>